<sequence length="82" mass="9360">MNFPVRKVKVVPPPRLLQLLELVRSQPLARSSCTTIISFLEIKLVLKLDSQARSPPKHIHQEIAGNEAISKGKYFQLHFEEV</sequence>
<keyword evidence="2" id="KW-1185">Reference proteome</keyword>
<reference evidence="2" key="1">
    <citation type="journal article" date="2014" name="Nat. Genet.">
        <title>Genome of the human hookworm Necator americanus.</title>
        <authorList>
            <person name="Tang Y.T."/>
            <person name="Gao X."/>
            <person name="Rosa B.A."/>
            <person name="Abubucker S."/>
            <person name="Hallsworth-Pepin K."/>
            <person name="Martin J."/>
            <person name="Tyagi R."/>
            <person name="Heizer E."/>
            <person name="Zhang X."/>
            <person name="Bhonagiri-Palsikar V."/>
            <person name="Minx P."/>
            <person name="Warren W.C."/>
            <person name="Wang Q."/>
            <person name="Zhan B."/>
            <person name="Hotez P.J."/>
            <person name="Sternberg P.W."/>
            <person name="Dougall A."/>
            <person name="Gaze S.T."/>
            <person name="Mulvenna J."/>
            <person name="Sotillo J."/>
            <person name="Ranganathan S."/>
            <person name="Rabelo E.M."/>
            <person name="Wilson R.K."/>
            <person name="Felgner P.L."/>
            <person name="Bethony J."/>
            <person name="Hawdon J.M."/>
            <person name="Gasser R.B."/>
            <person name="Loukas A."/>
            <person name="Mitreva M."/>
        </authorList>
    </citation>
    <scope>NUCLEOTIDE SEQUENCE [LARGE SCALE GENOMIC DNA]</scope>
</reference>
<dbReference type="Proteomes" id="UP000053676">
    <property type="component" value="Unassembled WGS sequence"/>
</dbReference>
<gene>
    <name evidence="1" type="ORF">NECAME_13641</name>
</gene>
<accession>W2STF0</accession>
<evidence type="ECO:0000313" key="1">
    <source>
        <dbReference type="EMBL" id="ETN73034.1"/>
    </source>
</evidence>
<dbReference type="EMBL" id="KI662024">
    <property type="protein sequence ID" value="ETN73034.1"/>
    <property type="molecule type" value="Genomic_DNA"/>
</dbReference>
<protein>
    <submittedName>
        <fullName evidence="1">Uncharacterized protein</fullName>
    </submittedName>
</protein>
<dbReference type="KEGG" id="nai:NECAME_13641"/>
<proteinExistence type="predicted"/>
<dbReference type="AlphaFoldDB" id="W2STF0"/>
<organism evidence="1 2">
    <name type="scientific">Necator americanus</name>
    <name type="common">Human hookworm</name>
    <dbReference type="NCBI Taxonomy" id="51031"/>
    <lineage>
        <taxon>Eukaryota</taxon>
        <taxon>Metazoa</taxon>
        <taxon>Ecdysozoa</taxon>
        <taxon>Nematoda</taxon>
        <taxon>Chromadorea</taxon>
        <taxon>Rhabditida</taxon>
        <taxon>Rhabditina</taxon>
        <taxon>Rhabditomorpha</taxon>
        <taxon>Strongyloidea</taxon>
        <taxon>Ancylostomatidae</taxon>
        <taxon>Bunostominae</taxon>
        <taxon>Necator</taxon>
    </lineage>
</organism>
<evidence type="ECO:0000313" key="2">
    <source>
        <dbReference type="Proteomes" id="UP000053676"/>
    </source>
</evidence>
<name>W2STF0_NECAM</name>